<proteinExistence type="predicted"/>
<protein>
    <submittedName>
        <fullName evidence="2">Uncharacterized protein</fullName>
    </submittedName>
</protein>
<accession>A0A0S4LN43</accession>
<dbReference type="EMBL" id="CZQA01000010">
    <property type="protein sequence ID" value="CUS38125.1"/>
    <property type="molecule type" value="Genomic_DNA"/>
</dbReference>
<sequence length="139" mass="14963">MIDVHKSTVLPLLMMLVMLSSWQVAEGADGGRGRHSLIHRPQIHPAPALTPALSEPQSQLQSSPPSRSTPLQSVHRKVVKRPATPVSPVAEVSPVDPGNWAPIDSPPITSQSYNPEDALPEAEMLPPPEPQESPNTDAR</sequence>
<evidence type="ECO:0000313" key="2">
    <source>
        <dbReference type="EMBL" id="CUS38125.1"/>
    </source>
</evidence>
<keyword evidence="3" id="KW-1185">Reference proteome</keyword>
<dbReference type="RefSeq" id="WP_141654382.1">
    <property type="nucleotide sequence ID" value="NZ_CZQA01000010.1"/>
</dbReference>
<feature type="compositionally biased region" description="Low complexity" evidence="1">
    <location>
        <begin position="53"/>
        <end position="73"/>
    </location>
</feature>
<feature type="compositionally biased region" description="Basic residues" evidence="1">
    <location>
        <begin position="33"/>
        <end position="42"/>
    </location>
</feature>
<dbReference type="Proteomes" id="UP000199032">
    <property type="component" value="Unassembled WGS sequence"/>
</dbReference>
<name>A0A0S4LN43_9BACT</name>
<gene>
    <name evidence="2" type="ORF">COMA1_40423</name>
</gene>
<feature type="compositionally biased region" description="Low complexity" evidence="1">
    <location>
        <begin position="115"/>
        <end position="124"/>
    </location>
</feature>
<evidence type="ECO:0000256" key="1">
    <source>
        <dbReference type="SAM" id="MobiDB-lite"/>
    </source>
</evidence>
<feature type="region of interest" description="Disordered" evidence="1">
    <location>
        <begin position="28"/>
        <end position="139"/>
    </location>
</feature>
<dbReference type="AlphaFoldDB" id="A0A0S4LN43"/>
<organism evidence="2 3">
    <name type="scientific">Candidatus Nitrospira nitrosa</name>
    <dbReference type="NCBI Taxonomy" id="1742972"/>
    <lineage>
        <taxon>Bacteria</taxon>
        <taxon>Pseudomonadati</taxon>
        <taxon>Nitrospirota</taxon>
        <taxon>Nitrospiria</taxon>
        <taxon>Nitrospirales</taxon>
        <taxon>Nitrospiraceae</taxon>
        <taxon>Nitrospira</taxon>
    </lineage>
</organism>
<evidence type="ECO:0000313" key="3">
    <source>
        <dbReference type="Proteomes" id="UP000199032"/>
    </source>
</evidence>
<reference evidence="2 3" key="1">
    <citation type="submission" date="2015-10" db="EMBL/GenBank/DDBJ databases">
        <authorList>
            <person name="Gilbert D.G."/>
        </authorList>
    </citation>
    <scope>NUCLEOTIDE SEQUENCE [LARGE SCALE GENOMIC DNA]</scope>
    <source>
        <strain evidence="2">COMA1</strain>
    </source>
</reference>